<evidence type="ECO:0000256" key="2">
    <source>
        <dbReference type="ARBA" id="ARBA00023125"/>
    </source>
</evidence>
<evidence type="ECO:0000313" key="5">
    <source>
        <dbReference type="EMBL" id="SNT02676.1"/>
    </source>
</evidence>
<dbReference type="PANTHER" id="PTHR43537:SF45">
    <property type="entry name" value="GNTR FAMILY REGULATORY PROTEIN"/>
    <property type="match status" value="1"/>
</dbReference>
<dbReference type="Gene3D" id="1.10.10.10">
    <property type="entry name" value="Winged helix-like DNA-binding domain superfamily/Winged helix DNA-binding domain"/>
    <property type="match status" value="1"/>
</dbReference>
<gene>
    <name evidence="5" type="ORF">SAMN06265795_11235</name>
</gene>
<keyword evidence="1" id="KW-0805">Transcription regulation</keyword>
<dbReference type="InterPro" id="IPR011711">
    <property type="entry name" value="GntR_C"/>
</dbReference>
<name>A0A239J9I3_9BURK</name>
<dbReference type="InterPro" id="IPR036388">
    <property type="entry name" value="WH-like_DNA-bd_sf"/>
</dbReference>
<dbReference type="Pfam" id="PF00392">
    <property type="entry name" value="GntR"/>
    <property type="match status" value="1"/>
</dbReference>
<dbReference type="CDD" id="cd07377">
    <property type="entry name" value="WHTH_GntR"/>
    <property type="match status" value="1"/>
</dbReference>
<evidence type="ECO:0000256" key="3">
    <source>
        <dbReference type="ARBA" id="ARBA00023163"/>
    </source>
</evidence>
<dbReference type="SUPFAM" id="SSF46785">
    <property type="entry name" value="Winged helix' DNA-binding domain"/>
    <property type="match status" value="1"/>
</dbReference>
<organism evidence="5 6">
    <name type="scientific">Noviherbaspirillum humi</name>
    <dbReference type="NCBI Taxonomy" id="1688639"/>
    <lineage>
        <taxon>Bacteria</taxon>
        <taxon>Pseudomonadati</taxon>
        <taxon>Pseudomonadota</taxon>
        <taxon>Betaproteobacteria</taxon>
        <taxon>Burkholderiales</taxon>
        <taxon>Oxalobacteraceae</taxon>
        <taxon>Noviherbaspirillum</taxon>
    </lineage>
</organism>
<dbReference type="SMART" id="SM00345">
    <property type="entry name" value="HTH_GNTR"/>
    <property type="match status" value="1"/>
</dbReference>
<evidence type="ECO:0000313" key="6">
    <source>
        <dbReference type="Proteomes" id="UP000198284"/>
    </source>
</evidence>
<dbReference type="AlphaFoldDB" id="A0A239J9I3"/>
<dbReference type="PANTHER" id="PTHR43537">
    <property type="entry name" value="TRANSCRIPTIONAL REGULATOR, GNTR FAMILY"/>
    <property type="match status" value="1"/>
</dbReference>
<dbReference type="InterPro" id="IPR008920">
    <property type="entry name" value="TF_FadR/GntR_C"/>
</dbReference>
<dbReference type="GO" id="GO:0003677">
    <property type="term" value="F:DNA binding"/>
    <property type="evidence" value="ECO:0007669"/>
    <property type="project" value="UniProtKB-KW"/>
</dbReference>
<keyword evidence="3" id="KW-0804">Transcription</keyword>
<protein>
    <submittedName>
        <fullName evidence="5">Transcriptional regulator, GntR family</fullName>
    </submittedName>
</protein>
<dbReference type="SUPFAM" id="SSF48008">
    <property type="entry name" value="GntR ligand-binding domain-like"/>
    <property type="match status" value="1"/>
</dbReference>
<keyword evidence="6" id="KW-1185">Reference proteome</keyword>
<dbReference type="InterPro" id="IPR000524">
    <property type="entry name" value="Tscrpt_reg_HTH_GntR"/>
</dbReference>
<keyword evidence="2" id="KW-0238">DNA-binding</keyword>
<dbReference type="RefSeq" id="WP_089400382.1">
    <property type="nucleotide sequence ID" value="NZ_FZOT01000012.1"/>
</dbReference>
<reference evidence="5 6" key="1">
    <citation type="submission" date="2017-06" db="EMBL/GenBank/DDBJ databases">
        <authorList>
            <person name="Kim H.J."/>
            <person name="Triplett B.A."/>
        </authorList>
    </citation>
    <scope>NUCLEOTIDE SEQUENCE [LARGE SCALE GENOMIC DNA]</scope>
    <source>
        <strain evidence="5 6">U15</strain>
    </source>
</reference>
<dbReference type="InterPro" id="IPR036390">
    <property type="entry name" value="WH_DNA-bd_sf"/>
</dbReference>
<accession>A0A239J9I3</accession>
<dbReference type="EMBL" id="FZOT01000012">
    <property type="protein sequence ID" value="SNT02676.1"/>
    <property type="molecule type" value="Genomic_DNA"/>
</dbReference>
<evidence type="ECO:0000259" key="4">
    <source>
        <dbReference type="PROSITE" id="PS50949"/>
    </source>
</evidence>
<dbReference type="GO" id="GO:0003700">
    <property type="term" value="F:DNA-binding transcription factor activity"/>
    <property type="evidence" value="ECO:0007669"/>
    <property type="project" value="InterPro"/>
</dbReference>
<proteinExistence type="predicted"/>
<sequence length="229" mass="25917">MFLTENSQKPAASAPRLLRETVYEQLRADILNCRLAPGSEIREAELAARFAVSKSPVRDALMRLEREGLVITLPRQGYRVASISLADVQDMFHLREALERACMERIVRHASDEQLASLEKYRRFDADAWGEGGFIAYNRGFHRHLAELASNVRMRDHLTDLIDQMERVVLMSVSSVKQGNKQSLVDEHAEIIDALQARQTKRAERLAERHIASAGKRVGAALARMAVRE</sequence>
<dbReference type="Gene3D" id="1.20.120.530">
    <property type="entry name" value="GntR ligand-binding domain-like"/>
    <property type="match status" value="1"/>
</dbReference>
<evidence type="ECO:0000256" key="1">
    <source>
        <dbReference type="ARBA" id="ARBA00023015"/>
    </source>
</evidence>
<dbReference type="SMART" id="SM00895">
    <property type="entry name" value="FCD"/>
    <property type="match status" value="1"/>
</dbReference>
<dbReference type="Proteomes" id="UP000198284">
    <property type="component" value="Unassembled WGS sequence"/>
</dbReference>
<dbReference type="OrthoDB" id="8680857at2"/>
<feature type="domain" description="HTH gntR-type" evidence="4">
    <location>
        <begin position="16"/>
        <end position="83"/>
    </location>
</feature>
<dbReference type="PROSITE" id="PS50949">
    <property type="entry name" value="HTH_GNTR"/>
    <property type="match status" value="1"/>
</dbReference>
<dbReference type="Pfam" id="PF07729">
    <property type="entry name" value="FCD"/>
    <property type="match status" value="1"/>
</dbReference>